<proteinExistence type="predicted"/>
<dbReference type="EMBL" id="LJCR01001422">
    <property type="protein sequence ID" value="KPV50385.1"/>
    <property type="molecule type" value="Genomic_DNA"/>
</dbReference>
<reference evidence="1 2" key="1">
    <citation type="submission" date="2015-09" db="EMBL/GenBank/DDBJ databases">
        <title>Draft genome sequence of Kouleothrix aurantiaca JCM 19913.</title>
        <authorList>
            <person name="Hemp J."/>
        </authorList>
    </citation>
    <scope>NUCLEOTIDE SEQUENCE [LARGE SCALE GENOMIC DNA]</scope>
    <source>
        <strain evidence="1 2">COM-B</strain>
    </source>
</reference>
<gene>
    <name evidence="1" type="ORF">SE17_27255</name>
</gene>
<name>A0A0P9FCG0_9CHLR</name>
<keyword evidence="2" id="KW-1185">Reference proteome</keyword>
<accession>A0A0P9FCG0</accession>
<evidence type="ECO:0008006" key="3">
    <source>
        <dbReference type="Google" id="ProtNLM"/>
    </source>
</evidence>
<evidence type="ECO:0000313" key="2">
    <source>
        <dbReference type="Proteomes" id="UP000050509"/>
    </source>
</evidence>
<dbReference type="Proteomes" id="UP000050509">
    <property type="component" value="Unassembled WGS sequence"/>
</dbReference>
<protein>
    <recommendedName>
        <fullName evidence="3">DUF488 domain-containing protein</fullName>
    </recommendedName>
</protein>
<sequence length="307" mass="33876">MALFDDDGGVIVRPTILNCVEHERLNAARAALRCFRDCTIADIAAWRSRDAQGQPLQEGAQAATVLVDRKIYPARTHLADFYCFLWACYFKENPADLTLAARYDAFLDQPPGQRRHVARRTDTYPPEGLSRLSDAAAIAALVGGRLLPPPFDELLTRIEPTPAPNTIYTLGYTGSTPAIVQSYVKRLGAVLVDVRKSANSRVPHWRGAALAAQLGDRYLYLPDFGNDNYLGDGPIQLHNPAIVVEDARVLLQTQPIILLCGCADHRICHRSAAARYLAMWLNAQTQHLPARESSRTRVDQPVLGLGV</sequence>
<evidence type="ECO:0000313" key="1">
    <source>
        <dbReference type="EMBL" id="KPV50385.1"/>
    </source>
</evidence>
<comment type="caution">
    <text evidence="1">The sequence shown here is derived from an EMBL/GenBank/DDBJ whole genome shotgun (WGS) entry which is preliminary data.</text>
</comment>
<dbReference type="AlphaFoldDB" id="A0A0P9FCG0"/>
<organism evidence="1 2">
    <name type="scientific">Kouleothrix aurantiaca</name>
    <dbReference type="NCBI Taxonomy" id="186479"/>
    <lineage>
        <taxon>Bacteria</taxon>
        <taxon>Bacillati</taxon>
        <taxon>Chloroflexota</taxon>
        <taxon>Chloroflexia</taxon>
        <taxon>Chloroflexales</taxon>
        <taxon>Roseiflexineae</taxon>
        <taxon>Roseiflexaceae</taxon>
        <taxon>Kouleothrix</taxon>
    </lineage>
</organism>